<dbReference type="FunFam" id="3.30.160.60:FF:000075">
    <property type="entry name" value="Putative zinc finger protein 536"/>
    <property type="match status" value="1"/>
</dbReference>
<comment type="caution">
    <text evidence="14">The sequence shown here is derived from an EMBL/GenBank/DDBJ whole genome shotgun (WGS) entry which is preliminary data.</text>
</comment>
<keyword evidence="9" id="KW-0804">Transcription</keyword>
<dbReference type="PROSITE" id="PS50157">
    <property type="entry name" value="ZINC_FINGER_C2H2_2"/>
    <property type="match status" value="1"/>
</dbReference>
<dbReference type="GO" id="GO:0008270">
    <property type="term" value="F:zinc ion binding"/>
    <property type="evidence" value="ECO:0007669"/>
    <property type="project" value="UniProtKB-KW"/>
</dbReference>
<dbReference type="AlphaFoldDB" id="A0A423SGZ4"/>
<sequence length="315" mass="34702">MFLPYVTAVFVHFHETDWPVHRCHGFALSRAGARRARNKPKPETSGAWTALFAGAGSAAWRTCGATCARTRARSRTCAPCAPSAPPSRAASTATCAPCTTWTRARRTARRSRSSRTCPRDRSARRRGRREDLAARRPPREERPQPRDRRQDSILGGAKSSVVAAFCEPSCAGYDLLLGYEHEHLWAVGARAPEGRSGKREGQDQQERGAAWVGEDACARRHVCGVCGRGFRLANDLRRHLRIHTGEKPFCCPHCPYRASQKQSVNRHVRTVHADLMLLERGPPARPPAARTVGQRCQGHGLCLSLVSSACPASEE</sequence>
<dbReference type="GO" id="GO:0005634">
    <property type="term" value="C:nucleus"/>
    <property type="evidence" value="ECO:0007669"/>
    <property type="project" value="UniProtKB-SubCell"/>
</dbReference>
<dbReference type="Proteomes" id="UP000283509">
    <property type="component" value="Unassembled WGS sequence"/>
</dbReference>
<keyword evidence="6" id="KW-0862">Zinc</keyword>
<feature type="domain" description="C2H2-type" evidence="13">
    <location>
        <begin position="221"/>
        <end position="248"/>
    </location>
</feature>
<dbReference type="Pfam" id="PF00096">
    <property type="entry name" value="zf-C2H2"/>
    <property type="match status" value="1"/>
</dbReference>
<evidence type="ECO:0000256" key="5">
    <source>
        <dbReference type="ARBA" id="ARBA00022771"/>
    </source>
</evidence>
<name>A0A423SGZ4_PENVA</name>
<evidence type="ECO:0000256" key="2">
    <source>
        <dbReference type="ARBA" id="ARBA00006991"/>
    </source>
</evidence>
<evidence type="ECO:0000256" key="6">
    <source>
        <dbReference type="ARBA" id="ARBA00022833"/>
    </source>
</evidence>
<evidence type="ECO:0000256" key="9">
    <source>
        <dbReference type="ARBA" id="ARBA00023163"/>
    </source>
</evidence>
<evidence type="ECO:0000259" key="13">
    <source>
        <dbReference type="PROSITE" id="PS50157"/>
    </source>
</evidence>
<keyword evidence="8" id="KW-0238">DNA-binding</keyword>
<evidence type="ECO:0000313" key="14">
    <source>
        <dbReference type="EMBL" id="ROT63517.1"/>
    </source>
</evidence>
<proteinExistence type="inferred from homology"/>
<feature type="region of interest" description="Disordered" evidence="12">
    <location>
        <begin position="106"/>
        <end position="152"/>
    </location>
</feature>
<comment type="similarity">
    <text evidence="2">Belongs to the krueppel C2H2-type zinc-finger protein family.</text>
</comment>
<feature type="compositionally biased region" description="Basic and acidic residues" evidence="12">
    <location>
        <begin position="128"/>
        <end position="151"/>
    </location>
</feature>
<evidence type="ECO:0000256" key="12">
    <source>
        <dbReference type="SAM" id="MobiDB-lite"/>
    </source>
</evidence>
<keyword evidence="15" id="KW-1185">Reference proteome</keyword>
<comment type="subcellular location">
    <subcellularLocation>
        <location evidence="1">Nucleus</location>
    </subcellularLocation>
</comment>
<evidence type="ECO:0000256" key="7">
    <source>
        <dbReference type="ARBA" id="ARBA00023015"/>
    </source>
</evidence>
<accession>A0A423SGZ4</accession>
<protein>
    <recommendedName>
        <fullName evidence="13">C2H2-type domain-containing protein</fullName>
    </recommendedName>
</protein>
<evidence type="ECO:0000256" key="3">
    <source>
        <dbReference type="ARBA" id="ARBA00022723"/>
    </source>
</evidence>
<dbReference type="FunFam" id="3.30.160.60:FF:000145">
    <property type="entry name" value="Zinc finger protein 574"/>
    <property type="match status" value="1"/>
</dbReference>
<keyword evidence="5 11" id="KW-0863">Zinc-finger</keyword>
<dbReference type="Gene3D" id="3.30.160.60">
    <property type="entry name" value="Classic Zinc Finger"/>
    <property type="match status" value="2"/>
</dbReference>
<organism evidence="14 15">
    <name type="scientific">Penaeus vannamei</name>
    <name type="common">Whiteleg shrimp</name>
    <name type="synonym">Litopenaeus vannamei</name>
    <dbReference type="NCBI Taxonomy" id="6689"/>
    <lineage>
        <taxon>Eukaryota</taxon>
        <taxon>Metazoa</taxon>
        <taxon>Ecdysozoa</taxon>
        <taxon>Arthropoda</taxon>
        <taxon>Crustacea</taxon>
        <taxon>Multicrustacea</taxon>
        <taxon>Malacostraca</taxon>
        <taxon>Eumalacostraca</taxon>
        <taxon>Eucarida</taxon>
        <taxon>Decapoda</taxon>
        <taxon>Dendrobranchiata</taxon>
        <taxon>Penaeoidea</taxon>
        <taxon>Penaeidae</taxon>
        <taxon>Penaeus</taxon>
    </lineage>
</organism>
<evidence type="ECO:0000256" key="1">
    <source>
        <dbReference type="ARBA" id="ARBA00004123"/>
    </source>
</evidence>
<evidence type="ECO:0000313" key="15">
    <source>
        <dbReference type="Proteomes" id="UP000283509"/>
    </source>
</evidence>
<reference evidence="14 15" key="1">
    <citation type="submission" date="2018-04" db="EMBL/GenBank/DDBJ databases">
        <authorList>
            <person name="Zhang X."/>
            <person name="Yuan J."/>
            <person name="Li F."/>
            <person name="Xiang J."/>
        </authorList>
    </citation>
    <scope>NUCLEOTIDE SEQUENCE [LARGE SCALE GENOMIC DNA]</scope>
    <source>
        <tissue evidence="14">Muscle</tissue>
    </source>
</reference>
<dbReference type="PANTHER" id="PTHR24408">
    <property type="entry name" value="ZINC FINGER PROTEIN"/>
    <property type="match status" value="1"/>
</dbReference>
<dbReference type="GO" id="GO:0000981">
    <property type="term" value="F:DNA-binding transcription factor activity, RNA polymerase II-specific"/>
    <property type="evidence" value="ECO:0007669"/>
    <property type="project" value="TreeGrafter"/>
</dbReference>
<dbReference type="STRING" id="6689.A0A423SGZ4"/>
<evidence type="ECO:0000256" key="10">
    <source>
        <dbReference type="ARBA" id="ARBA00023242"/>
    </source>
</evidence>
<dbReference type="InterPro" id="IPR036236">
    <property type="entry name" value="Znf_C2H2_sf"/>
</dbReference>
<keyword evidence="3" id="KW-0479">Metal-binding</keyword>
<dbReference type="GO" id="GO:0043565">
    <property type="term" value="F:sequence-specific DNA binding"/>
    <property type="evidence" value="ECO:0007669"/>
    <property type="project" value="TreeGrafter"/>
</dbReference>
<keyword evidence="7" id="KW-0805">Transcription regulation</keyword>
<dbReference type="PANTHER" id="PTHR24408:SF58">
    <property type="entry name" value="TRANSCRIPTION FACTOR (TFIIIA), PUTATIVE (AFU_ORTHOLOGUE AFUA_1G05150)-RELATED"/>
    <property type="match status" value="1"/>
</dbReference>
<keyword evidence="10" id="KW-0539">Nucleus</keyword>
<dbReference type="OrthoDB" id="10004641at2759"/>
<dbReference type="PROSITE" id="PS00028">
    <property type="entry name" value="ZINC_FINGER_C2H2_1"/>
    <property type="match status" value="1"/>
</dbReference>
<evidence type="ECO:0000256" key="4">
    <source>
        <dbReference type="ARBA" id="ARBA00022737"/>
    </source>
</evidence>
<dbReference type="EMBL" id="QCYY01003429">
    <property type="protein sequence ID" value="ROT63517.1"/>
    <property type="molecule type" value="Genomic_DNA"/>
</dbReference>
<evidence type="ECO:0000256" key="11">
    <source>
        <dbReference type="PROSITE-ProRule" id="PRU00042"/>
    </source>
</evidence>
<reference evidence="14 15" key="2">
    <citation type="submission" date="2019-01" db="EMBL/GenBank/DDBJ databases">
        <title>The decoding of complex shrimp genome reveals the adaptation for benthos swimmer, frequently molting mechanism and breeding impact on genome.</title>
        <authorList>
            <person name="Sun Y."/>
            <person name="Gao Y."/>
            <person name="Yu Y."/>
        </authorList>
    </citation>
    <scope>NUCLEOTIDE SEQUENCE [LARGE SCALE GENOMIC DNA]</scope>
    <source>
        <tissue evidence="14">Muscle</tissue>
    </source>
</reference>
<dbReference type="InterPro" id="IPR013087">
    <property type="entry name" value="Znf_C2H2_type"/>
</dbReference>
<evidence type="ECO:0000256" key="8">
    <source>
        <dbReference type="ARBA" id="ARBA00023125"/>
    </source>
</evidence>
<dbReference type="SUPFAM" id="SSF57667">
    <property type="entry name" value="beta-beta-alpha zinc fingers"/>
    <property type="match status" value="1"/>
</dbReference>
<gene>
    <name evidence="14" type="ORF">C7M84_018586</name>
</gene>
<keyword evidence="4" id="KW-0677">Repeat</keyword>
<dbReference type="SMART" id="SM00355">
    <property type="entry name" value="ZnF_C2H2"/>
    <property type="match status" value="2"/>
</dbReference>